<comment type="caution">
    <text evidence="2">The sequence shown here is derived from an EMBL/GenBank/DDBJ whole genome shotgun (WGS) entry which is preliminary data.</text>
</comment>
<feature type="transmembrane region" description="Helical" evidence="1">
    <location>
        <begin position="6"/>
        <end position="24"/>
    </location>
</feature>
<dbReference type="AlphaFoldDB" id="A0A177G6S4"/>
<keyword evidence="1" id="KW-1133">Transmembrane helix</keyword>
<gene>
    <name evidence="2" type="ORF">Amal_03340</name>
</gene>
<name>A0A177G6S4_9PROT</name>
<dbReference type="Proteomes" id="UP000077349">
    <property type="component" value="Unassembled WGS sequence"/>
</dbReference>
<organism evidence="2 3">
    <name type="scientific">Acetobacter malorum</name>
    <dbReference type="NCBI Taxonomy" id="178901"/>
    <lineage>
        <taxon>Bacteria</taxon>
        <taxon>Pseudomonadati</taxon>
        <taxon>Pseudomonadota</taxon>
        <taxon>Alphaproteobacteria</taxon>
        <taxon>Acetobacterales</taxon>
        <taxon>Acetobacteraceae</taxon>
        <taxon>Acetobacter</taxon>
    </lineage>
</organism>
<protein>
    <recommendedName>
        <fullName evidence="4">DUF4760 domain-containing protein</fullName>
    </recommendedName>
</protein>
<accession>A0A177G6S4</accession>
<keyword evidence="1" id="KW-0812">Transmembrane</keyword>
<evidence type="ECO:0000313" key="3">
    <source>
        <dbReference type="Proteomes" id="UP000077349"/>
    </source>
</evidence>
<evidence type="ECO:0008006" key="4">
    <source>
        <dbReference type="Google" id="ProtNLM"/>
    </source>
</evidence>
<sequence length="205" mass="23246">MGDYSNWFQAFIAIFTLAAVMYGARKAAVIAEKSNEVAARSVAVSENSNKIAKDSAVIAERAVITDIIRNLVFEANITYRNHVSSIERDKTLPMLNGYSLQTEIDAVSVERRTFFSGMSEEQSIIKYVVCLMRAVDVGKKAIYNGDPSQNFYKEVLALYLDLSLREELHNKNCLNLTLNRLRKKNIYYNEHNIKDDYDKIDGLGL</sequence>
<reference evidence="2 3" key="1">
    <citation type="submission" date="2016-03" db="EMBL/GenBank/DDBJ databases">
        <title>Draft genome sequence of Acetobacter malorum CECT 7742, a strain isolated from strawberry vinegar.</title>
        <authorList>
            <person name="Sainz F."/>
            <person name="Mas A."/>
            <person name="Torija M.J."/>
        </authorList>
    </citation>
    <scope>NUCLEOTIDE SEQUENCE [LARGE SCALE GENOMIC DNA]</scope>
    <source>
        <strain evidence="2 3">CECT 7742</strain>
    </source>
</reference>
<dbReference type="PATRIC" id="fig|178901.16.peg.3560"/>
<dbReference type="EMBL" id="LVHD01000042">
    <property type="protein sequence ID" value="OAG75491.1"/>
    <property type="molecule type" value="Genomic_DNA"/>
</dbReference>
<proteinExistence type="predicted"/>
<evidence type="ECO:0000256" key="1">
    <source>
        <dbReference type="SAM" id="Phobius"/>
    </source>
</evidence>
<evidence type="ECO:0000313" key="2">
    <source>
        <dbReference type="EMBL" id="OAG75491.1"/>
    </source>
</evidence>
<keyword evidence="1" id="KW-0472">Membrane</keyword>